<feature type="compositionally biased region" description="Basic residues" evidence="1">
    <location>
        <begin position="152"/>
        <end position="162"/>
    </location>
</feature>
<evidence type="ECO:0000313" key="4">
    <source>
        <dbReference type="Proteomes" id="UP001459277"/>
    </source>
</evidence>
<dbReference type="AlphaFoldDB" id="A0AAW2D7P6"/>
<dbReference type="PANTHER" id="PTHR31973:SF187">
    <property type="entry name" value="MUTATOR TRANSPOSASE MUDRA PROTEIN"/>
    <property type="match status" value="1"/>
</dbReference>
<organism evidence="3 4">
    <name type="scientific">Lithocarpus litseifolius</name>
    <dbReference type="NCBI Taxonomy" id="425828"/>
    <lineage>
        <taxon>Eukaryota</taxon>
        <taxon>Viridiplantae</taxon>
        <taxon>Streptophyta</taxon>
        <taxon>Embryophyta</taxon>
        <taxon>Tracheophyta</taxon>
        <taxon>Spermatophyta</taxon>
        <taxon>Magnoliopsida</taxon>
        <taxon>eudicotyledons</taxon>
        <taxon>Gunneridae</taxon>
        <taxon>Pentapetalae</taxon>
        <taxon>rosids</taxon>
        <taxon>fabids</taxon>
        <taxon>Fagales</taxon>
        <taxon>Fagaceae</taxon>
        <taxon>Lithocarpus</taxon>
    </lineage>
</organism>
<reference evidence="3 4" key="1">
    <citation type="submission" date="2024-01" db="EMBL/GenBank/DDBJ databases">
        <title>A telomere-to-telomere, gap-free genome of sweet tea (Lithocarpus litseifolius).</title>
        <authorList>
            <person name="Zhou J."/>
        </authorList>
    </citation>
    <scope>NUCLEOTIDE SEQUENCE [LARGE SCALE GENOMIC DNA]</scope>
    <source>
        <strain evidence="3">Zhou-2022a</strain>
        <tissue evidence="3">Leaf</tissue>
    </source>
</reference>
<feature type="domain" description="MULE transposase" evidence="2">
    <location>
        <begin position="65"/>
        <end position="121"/>
    </location>
</feature>
<feature type="compositionally biased region" description="Low complexity" evidence="1">
    <location>
        <begin position="205"/>
        <end position="227"/>
    </location>
</feature>
<name>A0AAW2D7P6_9ROSI</name>
<dbReference type="EMBL" id="JAZDWU010000004">
    <property type="protein sequence ID" value="KAL0005837.1"/>
    <property type="molecule type" value="Genomic_DNA"/>
</dbReference>
<gene>
    <name evidence="3" type="ORF">SO802_013398</name>
</gene>
<sequence>MVMIINNIYNRIWDYCETLKATNVGTTTLMLVDRSTLDVADTFQRLYICLQATKEGFKAGCRPLIGLDGCFLKGNQKGQILSAVGRDANDNMYPIAMAIVETESKDNYVHLYYTIETYMKAYEPIIYLVASMEQWRRTSIDPLEPPKDKIQRGRPKIKRKRHPSEPKNPYKLSKASTIIKCSECKKAGHNSRACPSKKDKGIVSTNAKKTPTTNKKQAAGGARATAASDVDSRAGGSRTVASSAVDSRARGSRVVAASSTGVRTSTAPLTIYGGAANSERVLVPTLEKAIQRMQAKKKKRPWV</sequence>
<dbReference type="InterPro" id="IPR036875">
    <property type="entry name" value="Znf_CCHC_sf"/>
</dbReference>
<evidence type="ECO:0000313" key="3">
    <source>
        <dbReference type="EMBL" id="KAL0005837.1"/>
    </source>
</evidence>
<dbReference type="InterPro" id="IPR018289">
    <property type="entry name" value="MULE_transposase_dom"/>
</dbReference>
<protein>
    <recommendedName>
        <fullName evidence="2">MULE transposase domain-containing protein</fullName>
    </recommendedName>
</protein>
<comment type="caution">
    <text evidence="3">The sequence shown here is derived from an EMBL/GenBank/DDBJ whole genome shotgun (WGS) entry which is preliminary data.</text>
</comment>
<keyword evidence="4" id="KW-1185">Reference proteome</keyword>
<evidence type="ECO:0000259" key="2">
    <source>
        <dbReference type="Pfam" id="PF10551"/>
    </source>
</evidence>
<dbReference type="SUPFAM" id="SSF57756">
    <property type="entry name" value="Retrovirus zinc finger-like domains"/>
    <property type="match status" value="1"/>
</dbReference>
<dbReference type="Proteomes" id="UP001459277">
    <property type="component" value="Unassembled WGS sequence"/>
</dbReference>
<feature type="compositionally biased region" description="Basic and acidic residues" evidence="1">
    <location>
        <begin position="140"/>
        <end position="151"/>
    </location>
</feature>
<dbReference type="GO" id="GO:0008270">
    <property type="term" value="F:zinc ion binding"/>
    <property type="evidence" value="ECO:0007669"/>
    <property type="project" value="InterPro"/>
</dbReference>
<dbReference type="GO" id="GO:0003676">
    <property type="term" value="F:nucleic acid binding"/>
    <property type="evidence" value="ECO:0007669"/>
    <property type="project" value="InterPro"/>
</dbReference>
<evidence type="ECO:0000256" key="1">
    <source>
        <dbReference type="SAM" id="MobiDB-lite"/>
    </source>
</evidence>
<proteinExistence type="predicted"/>
<feature type="region of interest" description="Disordered" evidence="1">
    <location>
        <begin position="188"/>
        <end position="260"/>
    </location>
</feature>
<dbReference type="PANTHER" id="PTHR31973">
    <property type="entry name" value="POLYPROTEIN, PUTATIVE-RELATED"/>
    <property type="match status" value="1"/>
</dbReference>
<dbReference type="Pfam" id="PF10551">
    <property type="entry name" value="MULE"/>
    <property type="match status" value="1"/>
</dbReference>
<feature type="region of interest" description="Disordered" evidence="1">
    <location>
        <begin position="140"/>
        <end position="172"/>
    </location>
</feature>
<accession>A0AAW2D7P6</accession>